<sequence>MSRTWMRNGRSIGRGYSPVPSWERTFCSSVCGVPWRKICEAKDYTLRHENIADWDDSGALKAFENAKARYWSKINGLACDVPTPDPDLFFDEVDHHDATDPELIADLENEDTASRGEGDDQEEDLSFEAAYEALRRLPVVATGWGDAEEGDEPLRAAGRAADAKDRAPADGKYDGNPRDGKGWGRACRTHRGWRGRRRDDRWRKQKKFAPNEQENRKTTRKLRPKTSQSEKCFV</sequence>
<reference evidence="3" key="1">
    <citation type="journal article" date="2017" name="Nat. Commun.">
        <title>The asparagus genome sheds light on the origin and evolution of a young Y chromosome.</title>
        <authorList>
            <person name="Harkess A."/>
            <person name="Zhou J."/>
            <person name="Xu C."/>
            <person name="Bowers J.E."/>
            <person name="Van der Hulst R."/>
            <person name="Ayyampalayam S."/>
            <person name="Mercati F."/>
            <person name="Riccardi P."/>
            <person name="McKain M.R."/>
            <person name="Kakrana A."/>
            <person name="Tang H."/>
            <person name="Ray J."/>
            <person name="Groenendijk J."/>
            <person name="Arikit S."/>
            <person name="Mathioni S.M."/>
            <person name="Nakano M."/>
            <person name="Shan H."/>
            <person name="Telgmann-Rauber A."/>
            <person name="Kanno A."/>
            <person name="Yue Z."/>
            <person name="Chen H."/>
            <person name="Li W."/>
            <person name="Chen Y."/>
            <person name="Xu X."/>
            <person name="Zhang Y."/>
            <person name="Luo S."/>
            <person name="Chen H."/>
            <person name="Gao J."/>
            <person name="Mao Z."/>
            <person name="Pires J.C."/>
            <person name="Luo M."/>
            <person name="Kudrna D."/>
            <person name="Wing R.A."/>
            <person name="Meyers B.C."/>
            <person name="Yi K."/>
            <person name="Kong H."/>
            <person name="Lavrijsen P."/>
            <person name="Sunseri F."/>
            <person name="Falavigna A."/>
            <person name="Ye Y."/>
            <person name="Leebens-Mack J.H."/>
            <person name="Chen G."/>
        </authorList>
    </citation>
    <scope>NUCLEOTIDE SEQUENCE [LARGE SCALE GENOMIC DNA]</scope>
    <source>
        <strain evidence="3">cv. DH0086</strain>
    </source>
</reference>
<evidence type="ECO:0000313" key="3">
    <source>
        <dbReference type="Proteomes" id="UP000243459"/>
    </source>
</evidence>
<gene>
    <name evidence="2" type="ORF">A4U43_C04F2860</name>
</gene>
<dbReference type="Proteomes" id="UP000243459">
    <property type="component" value="Chromosome 4"/>
</dbReference>
<protein>
    <submittedName>
        <fullName evidence="2">Uncharacterized protein</fullName>
    </submittedName>
</protein>
<dbReference type="Gramene" id="ONK70918">
    <property type="protein sequence ID" value="ONK70918"/>
    <property type="gene ID" value="A4U43_C04F2860"/>
</dbReference>
<feature type="compositionally biased region" description="Basic residues" evidence="1">
    <location>
        <begin position="187"/>
        <end position="196"/>
    </location>
</feature>
<dbReference type="EMBL" id="CM007384">
    <property type="protein sequence ID" value="ONK70918.1"/>
    <property type="molecule type" value="Genomic_DNA"/>
</dbReference>
<feature type="region of interest" description="Disordered" evidence="1">
    <location>
        <begin position="145"/>
        <end position="234"/>
    </location>
</feature>
<organism evidence="2 3">
    <name type="scientific">Asparagus officinalis</name>
    <name type="common">Garden asparagus</name>
    <dbReference type="NCBI Taxonomy" id="4686"/>
    <lineage>
        <taxon>Eukaryota</taxon>
        <taxon>Viridiplantae</taxon>
        <taxon>Streptophyta</taxon>
        <taxon>Embryophyta</taxon>
        <taxon>Tracheophyta</taxon>
        <taxon>Spermatophyta</taxon>
        <taxon>Magnoliopsida</taxon>
        <taxon>Liliopsida</taxon>
        <taxon>Asparagales</taxon>
        <taxon>Asparagaceae</taxon>
        <taxon>Asparagoideae</taxon>
        <taxon>Asparagus</taxon>
    </lineage>
</organism>
<evidence type="ECO:0000256" key="1">
    <source>
        <dbReference type="SAM" id="MobiDB-lite"/>
    </source>
</evidence>
<dbReference type="PANTHER" id="PTHR34567:SF3">
    <property type="entry name" value="FK506-BINDING-LIKE PROTEIN"/>
    <property type="match status" value="1"/>
</dbReference>
<accession>A0A5P1EXR9</accession>
<feature type="compositionally biased region" description="Polar residues" evidence="1">
    <location>
        <begin position="225"/>
        <end position="234"/>
    </location>
</feature>
<proteinExistence type="predicted"/>
<dbReference type="AlphaFoldDB" id="A0A5P1EXR9"/>
<dbReference type="PANTHER" id="PTHR34567">
    <property type="entry name" value="FK506-BINDING-LIKE PROTEIN"/>
    <property type="match status" value="1"/>
</dbReference>
<dbReference type="OrthoDB" id="1899291at2759"/>
<feature type="compositionally biased region" description="Basic and acidic residues" evidence="1">
    <location>
        <begin position="161"/>
        <end position="182"/>
    </location>
</feature>
<keyword evidence="3" id="KW-1185">Reference proteome</keyword>
<evidence type="ECO:0000313" key="2">
    <source>
        <dbReference type="EMBL" id="ONK70918.1"/>
    </source>
</evidence>
<name>A0A5P1EXR9_ASPOF</name>